<dbReference type="CDD" id="cd00187">
    <property type="entry name" value="TOP4c"/>
    <property type="match status" value="1"/>
</dbReference>
<dbReference type="SUPFAM" id="SSF82171">
    <property type="entry name" value="DPP6 N-terminal domain-like"/>
    <property type="match status" value="1"/>
</dbReference>
<dbReference type="GO" id="GO:0000819">
    <property type="term" value="P:sister chromatid segregation"/>
    <property type="evidence" value="ECO:0007669"/>
    <property type="project" value="TreeGrafter"/>
</dbReference>
<dbReference type="GO" id="GO:0006265">
    <property type="term" value="P:DNA topological change"/>
    <property type="evidence" value="ECO:0007669"/>
    <property type="project" value="UniProtKB-UniRule"/>
</dbReference>
<dbReference type="Gene3D" id="3.40.50.670">
    <property type="match status" value="1"/>
</dbReference>
<dbReference type="Pfam" id="PF00204">
    <property type="entry name" value="DNA_gyraseB"/>
    <property type="match status" value="1"/>
</dbReference>
<evidence type="ECO:0000256" key="11">
    <source>
        <dbReference type="ARBA" id="ARBA00022723"/>
    </source>
</evidence>
<evidence type="ECO:0000256" key="8">
    <source>
        <dbReference type="ARBA" id="ARBA00012895"/>
    </source>
</evidence>
<dbReference type="FunFam" id="3.30.1490.30:FF:000001">
    <property type="entry name" value="DNA topoisomerase 2"/>
    <property type="match status" value="1"/>
</dbReference>
<dbReference type="InterPro" id="IPR006171">
    <property type="entry name" value="TOPRIM_dom"/>
</dbReference>
<dbReference type="InterPro" id="IPR029058">
    <property type="entry name" value="AB_hydrolase_fold"/>
</dbReference>
<dbReference type="InterPro" id="IPR003594">
    <property type="entry name" value="HATPase_dom"/>
</dbReference>
<dbReference type="PROSITE" id="PS00177">
    <property type="entry name" value="TOPOISOMERASE_II"/>
    <property type="match status" value="1"/>
</dbReference>
<dbReference type="SUPFAM" id="SSF53474">
    <property type="entry name" value="alpha/beta-Hydrolases"/>
    <property type="match status" value="2"/>
</dbReference>
<dbReference type="CDD" id="cd16930">
    <property type="entry name" value="HATPase_TopII-like"/>
    <property type="match status" value="1"/>
</dbReference>
<dbReference type="FunFam" id="3.30.1360.40:FF:000003">
    <property type="entry name" value="DNA topoisomerase 2"/>
    <property type="match status" value="1"/>
</dbReference>
<dbReference type="Gene3D" id="3.30.230.10">
    <property type="match status" value="1"/>
</dbReference>
<dbReference type="InterPro" id="IPR013759">
    <property type="entry name" value="Topo_IIA_B_C"/>
</dbReference>
<keyword evidence="15 18" id="KW-0799">Topoisomerase</keyword>
<accession>A0A8S9Z661</accession>
<name>A0A8S9Z661_9BILA</name>
<evidence type="ECO:0000259" key="19">
    <source>
        <dbReference type="PROSITE" id="PS50880"/>
    </source>
</evidence>
<dbReference type="EMBL" id="JABEBT010000218">
    <property type="protein sequence ID" value="KAF7623625.1"/>
    <property type="molecule type" value="Genomic_DNA"/>
</dbReference>
<reference evidence="21" key="1">
    <citation type="journal article" date="2020" name="Ecol. Evol.">
        <title>Genome structure and content of the rice root-knot nematode (Meloidogyne graminicola).</title>
        <authorList>
            <person name="Phan N.T."/>
            <person name="Danchin E.G.J."/>
            <person name="Klopp C."/>
            <person name="Perfus-Barbeoch L."/>
            <person name="Kozlowski D.K."/>
            <person name="Koutsovoulos G.D."/>
            <person name="Lopez-Roques C."/>
            <person name="Bouchez O."/>
            <person name="Zahm M."/>
            <person name="Besnard G."/>
            <person name="Bellafiore S."/>
        </authorList>
    </citation>
    <scope>NUCLEOTIDE SEQUENCE</scope>
    <source>
        <strain evidence="21">VN-18</strain>
    </source>
</reference>
<dbReference type="InterPro" id="IPR050634">
    <property type="entry name" value="DNA_Topoisomerase_II"/>
</dbReference>
<dbReference type="SMART" id="SM00434">
    <property type="entry name" value="TOP4c"/>
    <property type="match status" value="1"/>
</dbReference>
<dbReference type="GO" id="GO:0006508">
    <property type="term" value="P:proteolysis"/>
    <property type="evidence" value="ECO:0007669"/>
    <property type="project" value="InterPro"/>
</dbReference>
<evidence type="ECO:0000256" key="1">
    <source>
        <dbReference type="ARBA" id="ARBA00000185"/>
    </source>
</evidence>
<dbReference type="EC" id="5.6.2.2" evidence="8"/>
<dbReference type="InterPro" id="IPR001375">
    <property type="entry name" value="Peptidase_S9_cat"/>
</dbReference>
<dbReference type="InterPro" id="IPR001154">
    <property type="entry name" value="TopoII_euk"/>
</dbReference>
<dbReference type="SUPFAM" id="SSF56719">
    <property type="entry name" value="Type II DNA topoisomerase"/>
    <property type="match status" value="1"/>
</dbReference>
<gene>
    <name evidence="21" type="ORF">Mgra_00010078</name>
</gene>
<dbReference type="InterPro" id="IPR013757">
    <property type="entry name" value="Topo_IIA_A_a_sf"/>
</dbReference>
<feature type="active site" description="O-(5'-phospho-DNA)-tyrosine intermediate" evidence="18">
    <location>
        <position position="924"/>
    </location>
</feature>
<evidence type="ECO:0000256" key="3">
    <source>
        <dbReference type="ARBA" id="ARBA00001913"/>
    </source>
</evidence>
<comment type="similarity">
    <text evidence="5">Belongs to the peptidase S9C family.</text>
</comment>
<evidence type="ECO:0000256" key="5">
    <source>
        <dbReference type="ARBA" id="ARBA00010040"/>
    </source>
</evidence>
<keyword evidence="12" id="KW-0547">Nucleotide-binding</keyword>
<evidence type="ECO:0000256" key="12">
    <source>
        <dbReference type="ARBA" id="ARBA00022741"/>
    </source>
</evidence>
<organism evidence="21 22">
    <name type="scientific">Meloidogyne graminicola</name>
    <dbReference type="NCBI Taxonomy" id="189291"/>
    <lineage>
        <taxon>Eukaryota</taxon>
        <taxon>Metazoa</taxon>
        <taxon>Ecdysozoa</taxon>
        <taxon>Nematoda</taxon>
        <taxon>Chromadorea</taxon>
        <taxon>Rhabditida</taxon>
        <taxon>Tylenchina</taxon>
        <taxon>Tylenchomorpha</taxon>
        <taxon>Tylenchoidea</taxon>
        <taxon>Meloidogynidae</taxon>
        <taxon>Meloidogyninae</taxon>
        <taxon>Meloidogyne</taxon>
    </lineage>
</organism>
<keyword evidence="16 18" id="KW-0238">DNA-binding</keyword>
<evidence type="ECO:0000259" key="20">
    <source>
        <dbReference type="PROSITE" id="PS52040"/>
    </source>
</evidence>
<evidence type="ECO:0000256" key="9">
    <source>
        <dbReference type="ARBA" id="ARBA00012917"/>
    </source>
</evidence>
<evidence type="ECO:0000256" key="10">
    <source>
        <dbReference type="ARBA" id="ARBA00018421"/>
    </source>
</evidence>
<comment type="similarity">
    <text evidence="6">Belongs to the type II topoisomerase family.</text>
</comment>
<dbReference type="Gene3D" id="3.30.565.10">
    <property type="entry name" value="Histidine kinase-like ATPase, C-terminal domain"/>
    <property type="match status" value="1"/>
</dbReference>
<dbReference type="Pfam" id="PF16898">
    <property type="entry name" value="TOPRIM_C"/>
    <property type="match status" value="1"/>
</dbReference>
<dbReference type="InterPro" id="IPR013506">
    <property type="entry name" value="Topo_IIA_bsu_dom2"/>
</dbReference>
<evidence type="ECO:0000256" key="2">
    <source>
        <dbReference type="ARBA" id="ARBA00000721"/>
    </source>
</evidence>
<dbReference type="EC" id="3.4.19.1" evidence="9"/>
<keyword evidence="22" id="KW-1185">Reference proteome</keyword>
<dbReference type="GO" id="GO:0003677">
    <property type="term" value="F:DNA binding"/>
    <property type="evidence" value="ECO:0007669"/>
    <property type="project" value="UniProtKB-UniRule"/>
</dbReference>
<dbReference type="Gene3D" id="1.10.268.10">
    <property type="entry name" value="Topoisomerase, domain 3"/>
    <property type="match status" value="1"/>
</dbReference>
<feature type="domain" description="Topo IIA-type catalytic" evidence="20">
    <location>
        <begin position="834"/>
        <end position="1303"/>
    </location>
</feature>
<dbReference type="InterPro" id="IPR013760">
    <property type="entry name" value="Topo_IIA-like_dom_sf"/>
</dbReference>
<dbReference type="Pfam" id="PF01751">
    <property type="entry name" value="Toprim"/>
    <property type="match status" value="1"/>
</dbReference>
<evidence type="ECO:0000256" key="4">
    <source>
        <dbReference type="ARBA" id="ARBA00001946"/>
    </source>
</evidence>
<dbReference type="Gene3D" id="3.40.50.1820">
    <property type="entry name" value="alpha/beta hydrolase"/>
    <property type="match status" value="2"/>
</dbReference>
<dbReference type="CDD" id="cd03365">
    <property type="entry name" value="TOPRIM_TopoIIA"/>
    <property type="match status" value="1"/>
</dbReference>
<comment type="cofactor">
    <cofactor evidence="4">
        <name>Mg(2+)</name>
        <dbReference type="ChEBI" id="CHEBI:18420"/>
    </cofactor>
</comment>
<dbReference type="GO" id="GO:0005634">
    <property type="term" value="C:nucleus"/>
    <property type="evidence" value="ECO:0007669"/>
    <property type="project" value="TreeGrafter"/>
</dbReference>
<feature type="domain" description="Toprim" evidence="19">
    <location>
        <begin position="574"/>
        <end position="691"/>
    </location>
</feature>
<dbReference type="InterPro" id="IPR034157">
    <property type="entry name" value="TOPRIM_TopoII"/>
</dbReference>
<dbReference type="InterPro" id="IPR018522">
    <property type="entry name" value="TopoIIA_CS"/>
</dbReference>
<evidence type="ECO:0000256" key="13">
    <source>
        <dbReference type="ARBA" id="ARBA00022840"/>
    </source>
</evidence>
<dbReference type="PANTHER" id="PTHR10169:SF62">
    <property type="entry name" value="DNA TOPOISOMERASE 2 TOP-2-RELATED"/>
    <property type="match status" value="1"/>
</dbReference>
<dbReference type="InterPro" id="IPR013758">
    <property type="entry name" value="Topo_IIA_A/C_ab"/>
</dbReference>
<dbReference type="InterPro" id="IPR001241">
    <property type="entry name" value="Topo_IIA"/>
</dbReference>
<dbReference type="FunFam" id="3.40.50.670:FF:000001">
    <property type="entry name" value="DNA topoisomerase 2"/>
    <property type="match status" value="2"/>
</dbReference>
<dbReference type="InterPro" id="IPR020568">
    <property type="entry name" value="Ribosomal_Su5_D2-typ_SF"/>
</dbReference>
<dbReference type="FunFam" id="3.30.230.10:FF:000008">
    <property type="entry name" value="DNA topoisomerase 2"/>
    <property type="match status" value="1"/>
</dbReference>
<dbReference type="Pfam" id="PF00326">
    <property type="entry name" value="Peptidase_S9"/>
    <property type="match status" value="1"/>
</dbReference>
<dbReference type="FunFam" id="3.30.565.10:FF:000004">
    <property type="entry name" value="DNA topoisomerase 2"/>
    <property type="match status" value="1"/>
</dbReference>
<dbReference type="Gene3D" id="3.30.1360.40">
    <property type="match status" value="1"/>
</dbReference>
<dbReference type="GO" id="GO:0003918">
    <property type="term" value="F:DNA topoisomerase type II (double strand cut, ATP-hydrolyzing) activity"/>
    <property type="evidence" value="ECO:0007669"/>
    <property type="project" value="UniProtKB-EC"/>
</dbReference>
<dbReference type="PROSITE" id="PS52040">
    <property type="entry name" value="TOPO_IIA"/>
    <property type="match status" value="1"/>
</dbReference>
<comment type="catalytic activity">
    <reaction evidence="1 18">
        <text>ATP-dependent breakage, passage and rejoining of double-stranded DNA.</text>
        <dbReference type="EC" id="5.6.2.2"/>
    </reaction>
</comment>
<dbReference type="SUPFAM" id="SSF54211">
    <property type="entry name" value="Ribosomal protein S5 domain 2-like"/>
    <property type="match status" value="1"/>
</dbReference>
<dbReference type="PROSITE" id="PS50880">
    <property type="entry name" value="TOPRIM"/>
    <property type="match status" value="1"/>
</dbReference>
<comment type="subunit">
    <text evidence="7">Homotetramer.</text>
</comment>
<sequence length="1900" mass="216729">MTERLGFKKYLAQGGSLGSLIVTNLGQFFSSNLLAIHFNALFLNPMEQRLHLYVGYYKPHSVFSERENFNDFLLGSKTMNSLQESGYMHIQATKPDTIGVGLNDSPIGLLAYILEKFSTWTNPSFRSLPDGGLLKTSAKKGTMSLDIEATYKKVSQLEHVLLRPDTYIGSVQYTQTSTWVYDSETDKLVFREISYVPGLYKIFDEILVNAADNKQRDPKMNTIKVDIDKENNSISVWNNGRGIPVVMHKVEKMYVPEMIFGTLLTSSNYNDNEKKTTGGRNGYGAKLTNIFSKKFTVETSSSEYGRKFKQTWVNSMKKQGEAVISDSTKDDYTKVVFQPDLRLFRMEELDDDIIALMSRRAYDMAGTTRGVKVFLNGKKIPCQGFKQYVEQYTGQVVNDDGTPVKISFETVNDRWEVALCISDTGNFKQVSFVNSISTPKGGTHVDLVANQIASSLVEIVKKKVGKNNMTVKPAQVKNHMWVFVNSLIENPAFDSQTKETLTLPAKSFGSKCDLSEKFLKEAQKIGIVDLVLNWVQFKQNQQKDKIGGKKTAKLKGVAKLEDANEAGTKNSRRCTLILTEGDSAKTLAVAGLGVIGRDFYGVFPLRGKLLNVRDANHKQITDNAEINNMIKIIGLQYKKKYDTDADLDSLRYGKIMIMADQDQDGSHIKGLVINFIHSNWPSLIRRNFVEEFITPIVKASKGKESLSFFSIPEYVEWRKSTDNWKSWKIKYYKGLGTSTSIEAKEYFSNMLRHRIPFKYRDEVDDTAIELAFSKKKIDDRKDWLTRWMEDRKQRRERGEMDVYLYDKDTRSVTFSEFINKELVLFSNTDNERSIPSLVDGLKPGQRKVLFTCFKRADKKEVKVAQLAGAVGEMSAYHHGEQSLMSTIVNLAQNYVGSNNINLLMPIGQFGTRLQGGKDSASPRYIFTQLNPVTKTLFPPSDEHVLRFLYEENQRIEPEWYCPVIPTVLANGAEGIGTGWSTLVPNYNPRELVNQMRRLINGEPLQPMTPWYKGFTGEIVGSNNVGKFESRGIINVIENDNGSGTVEITELPIKTWTQTYKEKVIEPLFDGSEKNKPQILSDYKEYHTDTTVHFICKLKAEDMQAVQQKGLYDVFSLKSSINTSNMVLFDAAGCLRKFETPEQICQEFFDCRKALYKKRKAYLEGMLQAQSNQLTEKARFIMMKINGEIYIENKRKSAIIEQLQKHKFKPDPVKRWKDEQKRKELEICGEANLSEGEDEEENETDNVNVEFEKKCSDFDYLVGMAIWKLSMEEKNKLLAESEAKKTELEILKGKKWSDLYEEDLKIFLEALDTQVNTIWVDREQQMKKAVRTHCVAIFEYNRALNKIKTLNDIVLPDYTTEPSIFSINPSGNKTATLLELKNGNGNDRKQFFRITNNQTDETLLCFNVTGMKKHGIVIKDSVFGGIKWSFNGQKILYMAERYEKTAEFFDADLEWKDTEKLEKLKIGDKFKVIESWGEQCIEVKRPVISILNISEEKLEVFDEKWMDKITPESIVWCPDNSSIVFFGLDNEPFKLGRIFCSNRPGKLYTFNFETKELTQLLINPEDECIKNNFAFFTNLSFSPDGKYLMFFARKADGPHAACFALCMIDWNSTDKISKIVVPIVENPTKEVNPFVENRPYDGILIQPFVDSSADDNKKIGLVIIPHGGPHGTSLCCWPRREVVLMLQNGYAILFVQYHGSLGYGDSFVRSLPGHCGDLDVKDVHHAVCSTLDSSSLFDRKRVMLFGGSHGGFLVSHLIGQYPDFYRACVALNPVLDIATMHSLTDISDWTIYESTGVFPNNYKTPITKEQRNKMFECSPIAHVDKIKTPYLLLIGEKDVRVTPHYKIFIRCLQANGVKCKVLSYPNSNHPLEEVEVGADFAINIMRWFEDNNNEEINNCKE</sequence>
<dbReference type="PRINTS" id="PR01158">
    <property type="entry name" value="TOPISMRASEII"/>
</dbReference>
<evidence type="ECO:0000313" key="21">
    <source>
        <dbReference type="EMBL" id="KAF7623625.1"/>
    </source>
</evidence>
<dbReference type="SUPFAM" id="SSF55874">
    <property type="entry name" value="ATPase domain of HSP90 chaperone/DNA topoisomerase II/histidine kinase"/>
    <property type="match status" value="1"/>
</dbReference>
<dbReference type="Gene3D" id="3.30.1490.30">
    <property type="match status" value="1"/>
</dbReference>
<keyword evidence="14" id="KW-0460">Magnesium</keyword>
<dbReference type="GO" id="GO:0008236">
    <property type="term" value="F:serine-type peptidase activity"/>
    <property type="evidence" value="ECO:0007669"/>
    <property type="project" value="InterPro"/>
</dbReference>
<dbReference type="InterPro" id="IPR045550">
    <property type="entry name" value="AARE_N"/>
</dbReference>
<keyword evidence="13" id="KW-0067">ATP-binding</keyword>
<dbReference type="GO" id="GO:0046872">
    <property type="term" value="F:metal ion binding"/>
    <property type="evidence" value="ECO:0007669"/>
    <property type="project" value="UniProtKB-KW"/>
</dbReference>
<evidence type="ECO:0000256" key="14">
    <source>
        <dbReference type="ARBA" id="ARBA00022842"/>
    </source>
</evidence>
<dbReference type="InterPro" id="IPR014721">
    <property type="entry name" value="Ribsml_uS5_D2-typ_fold_subgr"/>
</dbReference>
<dbReference type="Gene3D" id="3.90.199.10">
    <property type="entry name" value="Topoisomerase II, domain 5"/>
    <property type="match status" value="1"/>
</dbReference>
<dbReference type="FunFam" id="3.40.50.1820:FF:000043">
    <property type="entry name" value="acylamino-acid-releasing enzyme"/>
    <property type="match status" value="1"/>
</dbReference>
<dbReference type="InterPro" id="IPR002205">
    <property type="entry name" value="Topo_IIA_dom_A"/>
</dbReference>
<evidence type="ECO:0000256" key="15">
    <source>
        <dbReference type="ARBA" id="ARBA00023029"/>
    </source>
</evidence>
<proteinExistence type="inferred from homology"/>
<evidence type="ECO:0000313" key="22">
    <source>
        <dbReference type="Proteomes" id="UP000605970"/>
    </source>
</evidence>
<protein>
    <recommendedName>
        <fullName evidence="10">Acylamino-acid-releasing enzyme</fullName>
        <ecNumber evidence="9">3.4.19.1</ecNumber>
        <ecNumber evidence="8">5.6.2.2</ecNumber>
    </recommendedName>
</protein>
<dbReference type="GO" id="GO:0008242">
    <property type="term" value="F:omega peptidase activity"/>
    <property type="evidence" value="ECO:0007669"/>
    <property type="project" value="UniProtKB-EC"/>
</dbReference>
<dbReference type="Proteomes" id="UP000605970">
    <property type="component" value="Unassembled WGS sequence"/>
</dbReference>
<dbReference type="InterPro" id="IPR031660">
    <property type="entry name" value="TOPRIM_C"/>
</dbReference>
<dbReference type="CDD" id="cd03481">
    <property type="entry name" value="TopoIIA_Trans_ScTopoIIA"/>
    <property type="match status" value="1"/>
</dbReference>
<evidence type="ECO:0000256" key="18">
    <source>
        <dbReference type="PROSITE-ProRule" id="PRU01384"/>
    </source>
</evidence>
<dbReference type="OrthoDB" id="276498at2759"/>
<evidence type="ECO:0000256" key="17">
    <source>
        <dbReference type="ARBA" id="ARBA00023235"/>
    </source>
</evidence>
<dbReference type="Gene3D" id="2.120.10.30">
    <property type="entry name" value="TolB, C-terminal domain"/>
    <property type="match status" value="1"/>
</dbReference>
<comment type="caution">
    <text evidence="21">The sequence shown here is derived from an EMBL/GenBank/DDBJ whole genome shotgun (WGS) entry which is preliminary data.</text>
</comment>
<dbReference type="Pfam" id="PF19283">
    <property type="entry name" value="APEH_N"/>
    <property type="match status" value="1"/>
</dbReference>
<dbReference type="Pfam" id="PF00521">
    <property type="entry name" value="DNA_topoisoIV"/>
    <property type="match status" value="1"/>
</dbReference>
<comment type="catalytic activity">
    <reaction evidence="2">
        <text>Cleavage of an N-acetyl or N-formyl amino acid from the N-terminus of a polypeptide.</text>
        <dbReference type="EC" id="3.4.19.1"/>
    </reaction>
</comment>
<evidence type="ECO:0000256" key="7">
    <source>
        <dbReference type="ARBA" id="ARBA00011881"/>
    </source>
</evidence>
<dbReference type="GO" id="GO:0005524">
    <property type="term" value="F:ATP binding"/>
    <property type="evidence" value="ECO:0007669"/>
    <property type="project" value="UniProtKB-KW"/>
</dbReference>
<dbReference type="InterPro" id="IPR036890">
    <property type="entry name" value="HATPase_C_sf"/>
</dbReference>
<dbReference type="SMART" id="SM00433">
    <property type="entry name" value="TOP2c"/>
    <property type="match status" value="1"/>
</dbReference>
<dbReference type="InterPro" id="IPR011042">
    <property type="entry name" value="6-blade_b-propeller_TolB-like"/>
</dbReference>
<dbReference type="PRINTS" id="PR00418">
    <property type="entry name" value="TPI2FAMILY"/>
</dbReference>
<keyword evidence="11" id="KW-0479">Metal-binding</keyword>
<evidence type="ECO:0000256" key="6">
    <source>
        <dbReference type="ARBA" id="ARBA00011080"/>
    </source>
</evidence>
<comment type="cofactor">
    <cofactor evidence="3">
        <name>Ca(2+)</name>
        <dbReference type="ChEBI" id="CHEBI:29108"/>
    </cofactor>
</comment>
<evidence type="ECO:0000256" key="16">
    <source>
        <dbReference type="ARBA" id="ARBA00023125"/>
    </source>
</evidence>
<dbReference type="Pfam" id="PF02518">
    <property type="entry name" value="HATPase_c"/>
    <property type="match status" value="1"/>
</dbReference>
<dbReference type="PANTHER" id="PTHR10169">
    <property type="entry name" value="DNA TOPOISOMERASE/GYRASE"/>
    <property type="match status" value="1"/>
</dbReference>
<dbReference type="FunFam" id="3.90.199.10:FF:000002">
    <property type="entry name" value="DNA topoisomerase 2"/>
    <property type="match status" value="1"/>
</dbReference>
<dbReference type="GO" id="GO:0000712">
    <property type="term" value="P:resolution of meiotic recombination intermediates"/>
    <property type="evidence" value="ECO:0007669"/>
    <property type="project" value="TreeGrafter"/>
</dbReference>
<keyword evidence="17 18" id="KW-0413">Isomerase</keyword>